<feature type="transmembrane region" description="Helical" evidence="13">
    <location>
        <begin position="177"/>
        <end position="194"/>
    </location>
</feature>
<dbReference type="NCBIfam" id="TIGR00797">
    <property type="entry name" value="matE"/>
    <property type="match status" value="1"/>
</dbReference>
<proteinExistence type="inferred from homology"/>
<evidence type="ECO:0000256" key="13">
    <source>
        <dbReference type="SAM" id="Phobius"/>
    </source>
</evidence>
<dbReference type="EMBL" id="JABACJ020000004">
    <property type="protein sequence ID" value="MBU3875453.1"/>
    <property type="molecule type" value="Genomic_DNA"/>
</dbReference>
<feature type="transmembrane region" description="Helical" evidence="13">
    <location>
        <begin position="291"/>
        <end position="310"/>
    </location>
</feature>
<keyword evidence="15" id="KW-1185">Reference proteome</keyword>
<evidence type="ECO:0000256" key="3">
    <source>
        <dbReference type="ARBA" id="ARBA00010199"/>
    </source>
</evidence>
<evidence type="ECO:0000256" key="11">
    <source>
        <dbReference type="ARBA" id="ARBA00023136"/>
    </source>
</evidence>
<dbReference type="Proteomes" id="UP000723714">
    <property type="component" value="Unassembled WGS sequence"/>
</dbReference>
<dbReference type="CDD" id="cd13144">
    <property type="entry name" value="MATE_like_4"/>
    <property type="match status" value="1"/>
</dbReference>
<comment type="similarity">
    <text evidence="3">Belongs to the multi antimicrobial extrusion (MATE) (TC 2.A.66.1) family.</text>
</comment>
<dbReference type="PANTHER" id="PTHR43298">
    <property type="entry name" value="MULTIDRUG RESISTANCE PROTEIN NORM-RELATED"/>
    <property type="match status" value="1"/>
</dbReference>
<dbReference type="Pfam" id="PF01554">
    <property type="entry name" value="MatE"/>
    <property type="match status" value="2"/>
</dbReference>
<reference evidence="14 15" key="1">
    <citation type="submission" date="2021-06" db="EMBL/GenBank/DDBJ databases">
        <title>Faecalicatena sp. nov. isolated from porcine feces.</title>
        <authorList>
            <person name="Oh B.S."/>
            <person name="Lee J.H."/>
        </authorList>
    </citation>
    <scope>NUCLEOTIDE SEQUENCE [LARGE SCALE GENOMIC DNA]</scope>
    <source>
        <strain evidence="14 15">AGMB00832</strain>
    </source>
</reference>
<feature type="transmembrane region" description="Helical" evidence="13">
    <location>
        <begin position="135"/>
        <end position="156"/>
    </location>
</feature>
<comment type="subcellular location">
    <subcellularLocation>
        <location evidence="2">Cell membrane</location>
        <topology evidence="2">Multi-pass membrane protein</topology>
    </subcellularLocation>
</comment>
<evidence type="ECO:0000256" key="12">
    <source>
        <dbReference type="ARBA" id="ARBA00031636"/>
    </source>
</evidence>
<keyword evidence="11 13" id="KW-0472">Membrane</keyword>
<feature type="transmembrane region" description="Helical" evidence="13">
    <location>
        <begin position="101"/>
        <end position="123"/>
    </location>
</feature>
<evidence type="ECO:0000256" key="7">
    <source>
        <dbReference type="ARBA" id="ARBA00022475"/>
    </source>
</evidence>
<keyword evidence="5" id="KW-0813">Transport</keyword>
<keyword evidence="7" id="KW-1003">Cell membrane</keyword>
<keyword evidence="6" id="KW-0050">Antiport</keyword>
<dbReference type="PANTHER" id="PTHR43298:SF2">
    <property type="entry name" value="FMN_FAD EXPORTER YEEO-RELATED"/>
    <property type="match status" value="1"/>
</dbReference>
<sequence length="468" mass="51189">MEKTIQKENKMGVMPVPKLLITMSLPMIISMLVQALYNVVDSVFVAQINEAALTAVSLAFPVQNLMIAISAGTGVGINALLSRNLGEKKFDEANAVARNGLFLGMLSYVVMALLGLFGSHLFFTVQTEDPVIIRYGTQYMLIITVASIGIFMQITFERLMQSTGKTIYNMITQGTGAVINIVLDPILIFGLFGLPRMEVAGAALATVIGQLVAVTMSLYFNCKKNTELNINMKGFRPNKIIIANIYKVGVPSIIMQSIGSIMVFGMNKILMIFSSTATAVFGVYFKLQSFIFMPIFGLNNGMIPIVAYNYGARDKKRIMKTIDLSVLIAIGIMIIGLGIFQFFPAQLLKLFDASEHMLEIGVPALRIISLSFIFAGYCIIVGSVFQALGNGVYSLIVSVARQLFVILPVAYIFAELFGLHMVWWSIPIAEIVSVVLSSLLFKRIKRQKITPLEIESKSGSSTAKSAAE</sequence>
<keyword evidence="9 13" id="KW-1133">Transmembrane helix</keyword>
<dbReference type="InterPro" id="IPR048279">
    <property type="entry name" value="MdtK-like"/>
</dbReference>
<feature type="transmembrane region" description="Helical" evidence="13">
    <location>
        <begin position="200"/>
        <end position="222"/>
    </location>
</feature>
<evidence type="ECO:0000256" key="5">
    <source>
        <dbReference type="ARBA" id="ARBA00022448"/>
    </source>
</evidence>
<dbReference type="PIRSF" id="PIRSF006603">
    <property type="entry name" value="DinF"/>
    <property type="match status" value="1"/>
</dbReference>
<protein>
    <recommendedName>
        <fullName evidence="4">Probable multidrug resistance protein NorM</fullName>
    </recommendedName>
    <alternativeName>
        <fullName evidence="12">Multidrug-efflux transporter</fullName>
    </alternativeName>
</protein>
<evidence type="ECO:0000313" key="14">
    <source>
        <dbReference type="EMBL" id="MBU3875453.1"/>
    </source>
</evidence>
<evidence type="ECO:0000256" key="8">
    <source>
        <dbReference type="ARBA" id="ARBA00022692"/>
    </source>
</evidence>
<organism evidence="14 15">
    <name type="scientific">Faecalicatena faecalis</name>
    <dbReference type="NCBI Taxonomy" id="2726362"/>
    <lineage>
        <taxon>Bacteria</taxon>
        <taxon>Bacillati</taxon>
        <taxon>Bacillota</taxon>
        <taxon>Clostridia</taxon>
        <taxon>Lachnospirales</taxon>
        <taxon>Lachnospiraceae</taxon>
        <taxon>Faecalicatena</taxon>
    </lineage>
</organism>
<evidence type="ECO:0000256" key="4">
    <source>
        <dbReference type="ARBA" id="ARBA00020268"/>
    </source>
</evidence>
<feature type="transmembrane region" description="Helical" evidence="13">
    <location>
        <begin position="322"/>
        <end position="343"/>
    </location>
</feature>
<accession>A0ABS6D1R7</accession>
<evidence type="ECO:0000256" key="2">
    <source>
        <dbReference type="ARBA" id="ARBA00004651"/>
    </source>
</evidence>
<gene>
    <name evidence="14" type="ORF">HGO97_006460</name>
</gene>
<feature type="transmembrane region" description="Helical" evidence="13">
    <location>
        <begin position="363"/>
        <end position="385"/>
    </location>
</feature>
<dbReference type="RefSeq" id="WP_216240461.1">
    <property type="nucleotide sequence ID" value="NZ_JABACJ020000004.1"/>
</dbReference>
<evidence type="ECO:0000256" key="1">
    <source>
        <dbReference type="ARBA" id="ARBA00003408"/>
    </source>
</evidence>
<feature type="transmembrane region" description="Helical" evidence="13">
    <location>
        <begin position="392"/>
        <end position="414"/>
    </location>
</feature>
<feature type="transmembrane region" description="Helical" evidence="13">
    <location>
        <begin position="420"/>
        <end position="441"/>
    </location>
</feature>
<keyword evidence="8 13" id="KW-0812">Transmembrane</keyword>
<feature type="transmembrane region" description="Helical" evidence="13">
    <location>
        <begin position="20"/>
        <end position="40"/>
    </location>
</feature>
<comment type="function">
    <text evidence="1">Multidrug efflux pump.</text>
</comment>
<dbReference type="InterPro" id="IPR050222">
    <property type="entry name" value="MATE_MdtK"/>
</dbReference>
<evidence type="ECO:0000256" key="9">
    <source>
        <dbReference type="ARBA" id="ARBA00022989"/>
    </source>
</evidence>
<evidence type="ECO:0000256" key="6">
    <source>
        <dbReference type="ARBA" id="ARBA00022449"/>
    </source>
</evidence>
<comment type="caution">
    <text evidence="14">The sequence shown here is derived from an EMBL/GenBank/DDBJ whole genome shotgun (WGS) entry which is preliminary data.</text>
</comment>
<keyword evidence="10" id="KW-0406">Ion transport</keyword>
<dbReference type="InterPro" id="IPR002528">
    <property type="entry name" value="MATE_fam"/>
</dbReference>
<evidence type="ECO:0000313" key="15">
    <source>
        <dbReference type="Proteomes" id="UP000723714"/>
    </source>
</evidence>
<evidence type="ECO:0000256" key="10">
    <source>
        <dbReference type="ARBA" id="ARBA00023065"/>
    </source>
</evidence>
<name>A0ABS6D1R7_9FIRM</name>
<feature type="transmembrane region" description="Helical" evidence="13">
    <location>
        <begin position="60"/>
        <end position="81"/>
    </location>
</feature>